<evidence type="ECO:0000313" key="3">
    <source>
        <dbReference type="Proteomes" id="UP000257200"/>
    </source>
</evidence>
<name>A0A3Q1G1N9_9TELE</name>
<sequence length="77" mass="9027">FCQRTRYVEAQLFIFCSHSPLLISLCLFNFGFSFFLSHVHTVNPQSYVFILAPLHPPPPSFTRAVYFRFLEEKPTVK</sequence>
<accession>A0A3Q1G1N9</accession>
<keyword evidence="1" id="KW-1133">Transmembrane helix</keyword>
<organism evidence="2 3">
    <name type="scientific">Acanthochromis polyacanthus</name>
    <name type="common">spiny chromis</name>
    <dbReference type="NCBI Taxonomy" id="80966"/>
    <lineage>
        <taxon>Eukaryota</taxon>
        <taxon>Metazoa</taxon>
        <taxon>Chordata</taxon>
        <taxon>Craniata</taxon>
        <taxon>Vertebrata</taxon>
        <taxon>Euteleostomi</taxon>
        <taxon>Actinopterygii</taxon>
        <taxon>Neopterygii</taxon>
        <taxon>Teleostei</taxon>
        <taxon>Neoteleostei</taxon>
        <taxon>Acanthomorphata</taxon>
        <taxon>Ovalentaria</taxon>
        <taxon>Pomacentridae</taxon>
        <taxon>Acanthochromis</taxon>
    </lineage>
</organism>
<reference evidence="2" key="2">
    <citation type="submission" date="2025-09" db="UniProtKB">
        <authorList>
            <consortium name="Ensembl"/>
        </authorList>
    </citation>
    <scope>IDENTIFICATION</scope>
</reference>
<dbReference type="Ensembl" id="ENSAPOT00000013030.1">
    <property type="protein sequence ID" value="ENSAPOP00000022739.1"/>
    <property type="gene ID" value="ENSAPOG00000004096.1"/>
</dbReference>
<keyword evidence="3" id="KW-1185">Reference proteome</keyword>
<feature type="transmembrane region" description="Helical" evidence="1">
    <location>
        <begin position="12"/>
        <end position="36"/>
    </location>
</feature>
<keyword evidence="1" id="KW-0472">Membrane</keyword>
<reference evidence="2" key="1">
    <citation type="submission" date="2025-08" db="UniProtKB">
        <authorList>
            <consortium name="Ensembl"/>
        </authorList>
    </citation>
    <scope>IDENTIFICATION</scope>
</reference>
<evidence type="ECO:0000256" key="1">
    <source>
        <dbReference type="SAM" id="Phobius"/>
    </source>
</evidence>
<keyword evidence="1" id="KW-0812">Transmembrane</keyword>
<evidence type="ECO:0000313" key="2">
    <source>
        <dbReference type="Ensembl" id="ENSAPOP00000022739.1"/>
    </source>
</evidence>
<dbReference type="InParanoid" id="A0A3Q1G1N9"/>
<dbReference type="AlphaFoldDB" id="A0A3Q1G1N9"/>
<protein>
    <submittedName>
        <fullName evidence="2">Uncharacterized protein</fullName>
    </submittedName>
</protein>
<dbReference type="Proteomes" id="UP000257200">
    <property type="component" value="Unplaced"/>
</dbReference>
<proteinExistence type="predicted"/>